<keyword evidence="2" id="KW-1185">Reference proteome</keyword>
<evidence type="ECO:0000313" key="1">
    <source>
        <dbReference type="EMBL" id="KJL26329.1"/>
    </source>
</evidence>
<sequence>MRILHVGLFHKLGSGQRAQLEYERSAASGLENAVWHTHTLTPDADRTDDGPKVPRWARRFQLAKLFTWCHIVRTARKYDAVLMRTISPDPFAAFMAPLIPNLYTIHHSKEREELALLTSGIRRRMTLFLEGRLKTWAFRRLRGVIGVTEEIALYESRRFPHAAVVATYPNGIDLGGLPVSDAIPATTGPIHAVFVSSVFYSWQGLDRLLSALAESAPHIQNSLVVHLVGRLEDEQLPLAEQLAARGVVKLHGELTPDQMSPVLAGAQVAIASLALDRKDLLQASTLKVREYLAAGLPVYSTHEDSGLPSHFEYYFCDGKGVSIERIVAFHDGLVDRARSSVREAARPYIDKQAIMKRLIEQLRTPTAHESALLRARRS</sequence>
<accession>A0A0F0L0X9</accession>
<dbReference type="Pfam" id="PF13692">
    <property type="entry name" value="Glyco_trans_1_4"/>
    <property type="match status" value="1"/>
</dbReference>
<dbReference type="Proteomes" id="UP000033448">
    <property type="component" value="Unassembled WGS sequence"/>
</dbReference>
<organism evidence="1 2">
    <name type="scientific">Microbacterium azadirachtae</name>
    <dbReference type="NCBI Taxonomy" id="582680"/>
    <lineage>
        <taxon>Bacteria</taxon>
        <taxon>Bacillati</taxon>
        <taxon>Actinomycetota</taxon>
        <taxon>Actinomycetes</taxon>
        <taxon>Micrococcales</taxon>
        <taxon>Microbacteriaceae</taxon>
        <taxon>Microbacterium</taxon>
    </lineage>
</organism>
<dbReference type="RefSeq" id="WP_045249775.1">
    <property type="nucleotide sequence ID" value="NZ_CP099706.1"/>
</dbReference>
<comment type="caution">
    <text evidence="1">The sequence shown here is derived from an EMBL/GenBank/DDBJ whole genome shotgun (WGS) entry which is preliminary data.</text>
</comment>
<reference evidence="1 2" key="1">
    <citation type="submission" date="2015-02" db="EMBL/GenBank/DDBJ databases">
        <title>Draft genome sequences of ten Microbacterium spp. with emphasis on heavy metal contaminated environments.</title>
        <authorList>
            <person name="Corretto E."/>
        </authorList>
    </citation>
    <scope>NUCLEOTIDE SEQUENCE [LARGE SCALE GENOMIC DNA]</scope>
    <source>
        <strain evidence="1 2">DSM 23848</strain>
    </source>
</reference>
<dbReference type="PATRIC" id="fig|582680.7.peg.1083"/>
<dbReference type="SUPFAM" id="SSF53756">
    <property type="entry name" value="UDP-Glycosyltransferase/glycogen phosphorylase"/>
    <property type="match status" value="1"/>
</dbReference>
<evidence type="ECO:0000313" key="2">
    <source>
        <dbReference type="Proteomes" id="UP000033448"/>
    </source>
</evidence>
<dbReference type="OrthoDB" id="9771846at2"/>
<name>A0A0F0L0X9_9MICO</name>
<dbReference type="Gene3D" id="3.40.50.2000">
    <property type="entry name" value="Glycogen Phosphorylase B"/>
    <property type="match status" value="2"/>
</dbReference>
<dbReference type="AlphaFoldDB" id="A0A0F0L0X9"/>
<dbReference type="EMBL" id="JYIT01000065">
    <property type="protein sequence ID" value="KJL26329.1"/>
    <property type="molecule type" value="Genomic_DNA"/>
</dbReference>
<proteinExistence type="predicted"/>
<gene>
    <name evidence="1" type="ORF">RL72_01045</name>
</gene>
<protein>
    <submittedName>
        <fullName evidence="1">Uncharacterized protein</fullName>
    </submittedName>
</protein>